<proteinExistence type="predicted"/>
<feature type="signal peptide" evidence="1">
    <location>
        <begin position="1"/>
        <end position="26"/>
    </location>
</feature>
<keyword evidence="1" id="KW-0732">Signal</keyword>
<feature type="chain" id="PRO_5015103226" evidence="1">
    <location>
        <begin position="27"/>
        <end position="44"/>
    </location>
</feature>
<dbReference type="AlphaFoldDB" id="A0A2P2N992"/>
<evidence type="ECO:0000256" key="1">
    <source>
        <dbReference type="SAM" id="SignalP"/>
    </source>
</evidence>
<reference evidence="2" key="1">
    <citation type="submission" date="2018-02" db="EMBL/GenBank/DDBJ databases">
        <title>Rhizophora mucronata_Transcriptome.</title>
        <authorList>
            <person name="Meera S.P."/>
            <person name="Sreeshan A."/>
            <person name="Augustine A."/>
        </authorList>
    </citation>
    <scope>NUCLEOTIDE SEQUENCE</scope>
    <source>
        <tissue evidence="2">Leaf</tissue>
    </source>
</reference>
<evidence type="ECO:0000313" key="2">
    <source>
        <dbReference type="EMBL" id="MBX39006.1"/>
    </source>
</evidence>
<organism evidence="2">
    <name type="scientific">Rhizophora mucronata</name>
    <name type="common">Asiatic mangrove</name>
    <dbReference type="NCBI Taxonomy" id="61149"/>
    <lineage>
        <taxon>Eukaryota</taxon>
        <taxon>Viridiplantae</taxon>
        <taxon>Streptophyta</taxon>
        <taxon>Embryophyta</taxon>
        <taxon>Tracheophyta</taxon>
        <taxon>Spermatophyta</taxon>
        <taxon>Magnoliopsida</taxon>
        <taxon>eudicotyledons</taxon>
        <taxon>Gunneridae</taxon>
        <taxon>Pentapetalae</taxon>
        <taxon>rosids</taxon>
        <taxon>fabids</taxon>
        <taxon>Malpighiales</taxon>
        <taxon>Rhizophoraceae</taxon>
        <taxon>Rhizophora</taxon>
    </lineage>
</organism>
<accession>A0A2P2N992</accession>
<dbReference type="EMBL" id="GGEC01058522">
    <property type="protein sequence ID" value="MBX39006.1"/>
    <property type="molecule type" value="Transcribed_RNA"/>
</dbReference>
<name>A0A2P2N992_RHIMU</name>
<sequence>MGESMGMLFYLSLSHWVCFTIDWAVAHRDEMEKKKIANRSFLLL</sequence>
<protein>
    <submittedName>
        <fullName evidence="2">Uncharacterized protein</fullName>
    </submittedName>
</protein>